<evidence type="ECO:0000256" key="1">
    <source>
        <dbReference type="SAM" id="MobiDB-lite"/>
    </source>
</evidence>
<feature type="compositionally biased region" description="Low complexity" evidence="1">
    <location>
        <begin position="24"/>
        <end position="35"/>
    </location>
</feature>
<gene>
    <name evidence="2" type="ORF">ASPZODRAFT_146023</name>
</gene>
<reference evidence="3" key="1">
    <citation type="journal article" date="2017" name="Genome Biol.">
        <title>Comparative genomics reveals high biological diversity and specific adaptations in the industrially and medically important fungal genus Aspergillus.</title>
        <authorList>
            <person name="de Vries R.P."/>
            <person name="Riley R."/>
            <person name="Wiebenga A."/>
            <person name="Aguilar-Osorio G."/>
            <person name="Amillis S."/>
            <person name="Uchima C.A."/>
            <person name="Anderluh G."/>
            <person name="Asadollahi M."/>
            <person name="Askin M."/>
            <person name="Barry K."/>
            <person name="Battaglia E."/>
            <person name="Bayram O."/>
            <person name="Benocci T."/>
            <person name="Braus-Stromeyer S.A."/>
            <person name="Caldana C."/>
            <person name="Canovas D."/>
            <person name="Cerqueira G.C."/>
            <person name="Chen F."/>
            <person name="Chen W."/>
            <person name="Choi C."/>
            <person name="Clum A."/>
            <person name="Dos Santos R.A."/>
            <person name="Damasio A.R."/>
            <person name="Diallinas G."/>
            <person name="Emri T."/>
            <person name="Fekete E."/>
            <person name="Flipphi M."/>
            <person name="Freyberg S."/>
            <person name="Gallo A."/>
            <person name="Gournas C."/>
            <person name="Habgood R."/>
            <person name="Hainaut M."/>
            <person name="Harispe M.L."/>
            <person name="Henrissat B."/>
            <person name="Hilden K.S."/>
            <person name="Hope R."/>
            <person name="Hossain A."/>
            <person name="Karabika E."/>
            <person name="Karaffa L."/>
            <person name="Karanyi Z."/>
            <person name="Krasevec N."/>
            <person name="Kuo A."/>
            <person name="Kusch H."/>
            <person name="LaButti K."/>
            <person name="Lagendijk E.L."/>
            <person name="Lapidus A."/>
            <person name="Levasseur A."/>
            <person name="Lindquist E."/>
            <person name="Lipzen A."/>
            <person name="Logrieco A.F."/>
            <person name="MacCabe A."/>
            <person name="Maekelae M.R."/>
            <person name="Malavazi I."/>
            <person name="Melin P."/>
            <person name="Meyer V."/>
            <person name="Mielnichuk N."/>
            <person name="Miskei M."/>
            <person name="Molnar A.P."/>
            <person name="Mule G."/>
            <person name="Ngan C.Y."/>
            <person name="Orejas M."/>
            <person name="Orosz E."/>
            <person name="Ouedraogo J.P."/>
            <person name="Overkamp K.M."/>
            <person name="Park H.-S."/>
            <person name="Perrone G."/>
            <person name="Piumi F."/>
            <person name="Punt P.J."/>
            <person name="Ram A.F."/>
            <person name="Ramon A."/>
            <person name="Rauscher S."/>
            <person name="Record E."/>
            <person name="Riano-Pachon D.M."/>
            <person name="Robert V."/>
            <person name="Roehrig J."/>
            <person name="Ruller R."/>
            <person name="Salamov A."/>
            <person name="Salih N.S."/>
            <person name="Samson R.A."/>
            <person name="Sandor E."/>
            <person name="Sanguinetti M."/>
            <person name="Schuetze T."/>
            <person name="Sepcic K."/>
            <person name="Shelest E."/>
            <person name="Sherlock G."/>
            <person name="Sophianopoulou V."/>
            <person name="Squina F.M."/>
            <person name="Sun H."/>
            <person name="Susca A."/>
            <person name="Todd R.B."/>
            <person name="Tsang A."/>
            <person name="Unkles S.E."/>
            <person name="van de Wiele N."/>
            <person name="van Rossen-Uffink D."/>
            <person name="Oliveira J.V."/>
            <person name="Vesth T.C."/>
            <person name="Visser J."/>
            <person name="Yu J.-H."/>
            <person name="Zhou M."/>
            <person name="Andersen M.R."/>
            <person name="Archer D.B."/>
            <person name="Baker S.E."/>
            <person name="Benoit I."/>
            <person name="Brakhage A.A."/>
            <person name="Braus G.H."/>
            <person name="Fischer R."/>
            <person name="Frisvad J.C."/>
            <person name="Goldman G.H."/>
            <person name="Houbraken J."/>
            <person name="Oakley B."/>
            <person name="Pocsi I."/>
            <person name="Scazzocchio C."/>
            <person name="Seiboth B."/>
            <person name="vanKuyk P.A."/>
            <person name="Wortman J."/>
            <person name="Dyer P.S."/>
            <person name="Grigoriev I.V."/>
        </authorList>
    </citation>
    <scope>NUCLEOTIDE SEQUENCE [LARGE SCALE GENOMIC DNA]</scope>
    <source>
        <strain evidence="3">CBS 506.65</strain>
    </source>
</reference>
<proteinExistence type="predicted"/>
<dbReference type="EMBL" id="KV878351">
    <property type="protein sequence ID" value="OJJ43681.1"/>
    <property type="molecule type" value="Genomic_DNA"/>
</dbReference>
<protein>
    <recommendedName>
        <fullName evidence="4">BZIP domain-containing protein</fullName>
    </recommendedName>
</protein>
<dbReference type="AlphaFoldDB" id="A0A1L9S946"/>
<organism evidence="2 3">
    <name type="scientific">Penicilliopsis zonata CBS 506.65</name>
    <dbReference type="NCBI Taxonomy" id="1073090"/>
    <lineage>
        <taxon>Eukaryota</taxon>
        <taxon>Fungi</taxon>
        <taxon>Dikarya</taxon>
        <taxon>Ascomycota</taxon>
        <taxon>Pezizomycotina</taxon>
        <taxon>Eurotiomycetes</taxon>
        <taxon>Eurotiomycetidae</taxon>
        <taxon>Eurotiales</taxon>
        <taxon>Aspergillaceae</taxon>
        <taxon>Penicilliopsis</taxon>
    </lineage>
</organism>
<name>A0A1L9S946_9EURO</name>
<sequence>MSSCEVQKMSQACVEMKMNPPPQQVAQPPAYQTAPGTKDSQAIYQNEKEQASDGVHVQDEADDTLMKDLRSMLCKVLCISSSRNKEGGNARPEKLSKTIKRVKRDAKKARKDARKAEKLTRKSVAKTNRMNAKVNAARKILDEARNANTKAKNSVSTAQDHREALVKSVRHLDKMSKQQLEDSRLTLAKAKAAKKRADNSIP</sequence>
<feature type="compositionally biased region" description="Basic and acidic residues" evidence="1">
    <location>
        <begin position="175"/>
        <end position="184"/>
    </location>
</feature>
<feature type="region of interest" description="Disordered" evidence="1">
    <location>
        <begin position="144"/>
        <end position="163"/>
    </location>
</feature>
<feature type="region of interest" description="Disordered" evidence="1">
    <location>
        <begin position="19"/>
        <end position="39"/>
    </location>
</feature>
<dbReference type="Proteomes" id="UP000184188">
    <property type="component" value="Unassembled WGS sequence"/>
</dbReference>
<dbReference type="GeneID" id="34611599"/>
<feature type="compositionally biased region" description="Polar residues" evidence="1">
    <location>
        <begin position="146"/>
        <end position="158"/>
    </location>
</feature>
<dbReference type="VEuPathDB" id="FungiDB:ASPZODRAFT_146023"/>
<dbReference type="RefSeq" id="XP_022578191.1">
    <property type="nucleotide sequence ID" value="XM_022725134.1"/>
</dbReference>
<accession>A0A1L9S946</accession>
<evidence type="ECO:0000313" key="2">
    <source>
        <dbReference type="EMBL" id="OJJ43681.1"/>
    </source>
</evidence>
<evidence type="ECO:0008006" key="4">
    <source>
        <dbReference type="Google" id="ProtNLM"/>
    </source>
</evidence>
<feature type="compositionally biased region" description="Basic residues" evidence="1">
    <location>
        <begin position="102"/>
        <end position="113"/>
    </location>
</feature>
<feature type="region of interest" description="Disordered" evidence="1">
    <location>
        <begin position="102"/>
        <end position="134"/>
    </location>
</feature>
<feature type="region of interest" description="Disordered" evidence="1">
    <location>
        <begin position="175"/>
        <end position="202"/>
    </location>
</feature>
<evidence type="ECO:0000313" key="3">
    <source>
        <dbReference type="Proteomes" id="UP000184188"/>
    </source>
</evidence>
<keyword evidence="3" id="KW-1185">Reference proteome</keyword>